<proteinExistence type="predicted"/>
<dbReference type="NCBIfam" id="TIGR01352">
    <property type="entry name" value="tonB_Cterm"/>
    <property type="match status" value="1"/>
</dbReference>
<evidence type="ECO:0000256" key="2">
    <source>
        <dbReference type="ARBA" id="ARBA00022692"/>
    </source>
</evidence>
<dbReference type="SUPFAM" id="SSF74653">
    <property type="entry name" value="TolA/TonB C-terminal domain"/>
    <property type="match status" value="1"/>
</dbReference>
<feature type="region of interest" description="Disordered" evidence="5">
    <location>
        <begin position="87"/>
        <end position="141"/>
    </location>
</feature>
<dbReference type="NCBIfam" id="NF033768">
    <property type="entry name" value="myxo_SS_tail"/>
    <property type="match status" value="1"/>
</dbReference>
<comment type="caution">
    <text evidence="8">The sequence shown here is derived from an EMBL/GenBank/DDBJ whole genome shotgun (WGS) entry which is preliminary data.</text>
</comment>
<name>A0A7V4WVY2_CALAY</name>
<gene>
    <name evidence="8" type="ORF">ENK44_09860</name>
</gene>
<feature type="compositionally biased region" description="Polar residues" evidence="5">
    <location>
        <begin position="196"/>
        <end position="208"/>
    </location>
</feature>
<keyword evidence="4 6" id="KW-0472">Membrane</keyword>
<accession>A0A7V4WVY2</accession>
<evidence type="ECO:0000259" key="7">
    <source>
        <dbReference type="Pfam" id="PF03544"/>
    </source>
</evidence>
<dbReference type="InterPro" id="IPR049806">
    <property type="entry name" value="MasK-like_C"/>
</dbReference>
<dbReference type="GO" id="GO:0055085">
    <property type="term" value="P:transmembrane transport"/>
    <property type="evidence" value="ECO:0007669"/>
    <property type="project" value="InterPro"/>
</dbReference>
<dbReference type="Pfam" id="PF03544">
    <property type="entry name" value="TonB_C"/>
    <property type="match status" value="1"/>
</dbReference>
<feature type="compositionally biased region" description="Basic and acidic residues" evidence="5">
    <location>
        <begin position="104"/>
        <end position="116"/>
    </location>
</feature>
<dbReference type="InterPro" id="IPR006260">
    <property type="entry name" value="TonB/TolA_C"/>
</dbReference>
<sequence>MANAQHAQKPARGFRITSFPKEFERNLWESLDKRFYIIMLSSLAIVYGVIIYIANIEYSEEYLAEQVKKKYLQRFYEAEFVEDIPTVQDEGAGGIGEEPEPEIDERAKRDEGRRAEATGPSAAERRAARRAAARQRGQQRAAMQQAVAGTGVLAELSAGGGGGTGDAVYDVLGDAGAGAGVGNLDEVLQGVGGLATASSSSRRSQLGARSSGGTGPGSAGIDNLIEGGVGASGSVSIKRQGSFAIKIEKGSVTGKASKSTARSADAIGRVVNKHKDAIENCYRKEARINPNLKGSISVQFTIAPDGRVRQVRIVKSTLRNKKVESCISRIIRRWRFQKIDKKEGNATFRQKFVFTS</sequence>
<evidence type="ECO:0000256" key="5">
    <source>
        <dbReference type="SAM" id="MobiDB-lite"/>
    </source>
</evidence>
<dbReference type="Proteomes" id="UP000885779">
    <property type="component" value="Unassembled WGS sequence"/>
</dbReference>
<evidence type="ECO:0000256" key="6">
    <source>
        <dbReference type="SAM" id="Phobius"/>
    </source>
</evidence>
<evidence type="ECO:0000313" key="8">
    <source>
        <dbReference type="EMBL" id="HGY55997.1"/>
    </source>
</evidence>
<evidence type="ECO:0000256" key="1">
    <source>
        <dbReference type="ARBA" id="ARBA00004167"/>
    </source>
</evidence>
<dbReference type="GO" id="GO:0016020">
    <property type="term" value="C:membrane"/>
    <property type="evidence" value="ECO:0007669"/>
    <property type="project" value="UniProtKB-SubCell"/>
</dbReference>
<keyword evidence="2 6" id="KW-0812">Transmembrane</keyword>
<comment type="subcellular location">
    <subcellularLocation>
        <location evidence="1">Membrane</location>
        <topology evidence="1">Single-pass membrane protein</topology>
    </subcellularLocation>
</comment>
<feature type="region of interest" description="Disordered" evidence="5">
    <location>
        <begin position="196"/>
        <end position="220"/>
    </location>
</feature>
<feature type="domain" description="TonB C-terminal" evidence="7">
    <location>
        <begin position="291"/>
        <end position="354"/>
    </location>
</feature>
<protein>
    <submittedName>
        <fullName evidence="8">TonB family protein</fullName>
    </submittedName>
</protein>
<dbReference type="Gene3D" id="3.30.2420.10">
    <property type="entry name" value="TonB"/>
    <property type="match status" value="1"/>
</dbReference>
<dbReference type="AlphaFoldDB" id="A0A7V4WVY2"/>
<evidence type="ECO:0000256" key="4">
    <source>
        <dbReference type="ARBA" id="ARBA00023136"/>
    </source>
</evidence>
<keyword evidence="3 6" id="KW-1133">Transmembrane helix</keyword>
<dbReference type="InterPro" id="IPR037682">
    <property type="entry name" value="TonB_C"/>
</dbReference>
<reference evidence="8" key="1">
    <citation type="journal article" date="2020" name="mSystems">
        <title>Genome- and Community-Level Interaction Insights into Carbon Utilization and Element Cycling Functions of Hydrothermarchaeota in Hydrothermal Sediment.</title>
        <authorList>
            <person name="Zhou Z."/>
            <person name="Liu Y."/>
            <person name="Xu W."/>
            <person name="Pan J."/>
            <person name="Luo Z.H."/>
            <person name="Li M."/>
        </authorList>
    </citation>
    <scope>NUCLEOTIDE SEQUENCE [LARGE SCALE GENOMIC DNA]</scope>
    <source>
        <strain evidence="8">HyVt-577</strain>
    </source>
</reference>
<dbReference type="EMBL" id="DRQG01000091">
    <property type="protein sequence ID" value="HGY55997.1"/>
    <property type="molecule type" value="Genomic_DNA"/>
</dbReference>
<organism evidence="8">
    <name type="scientific">Caldithrix abyssi</name>
    <dbReference type="NCBI Taxonomy" id="187145"/>
    <lineage>
        <taxon>Bacteria</taxon>
        <taxon>Pseudomonadati</taxon>
        <taxon>Calditrichota</taxon>
        <taxon>Calditrichia</taxon>
        <taxon>Calditrichales</taxon>
        <taxon>Calditrichaceae</taxon>
        <taxon>Caldithrix</taxon>
    </lineage>
</organism>
<feature type="transmembrane region" description="Helical" evidence="6">
    <location>
        <begin position="35"/>
        <end position="54"/>
    </location>
</feature>
<evidence type="ECO:0000256" key="3">
    <source>
        <dbReference type="ARBA" id="ARBA00022989"/>
    </source>
</evidence>